<evidence type="ECO:0000259" key="8">
    <source>
        <dbReference type="SMART" id="SM00607"/>
    </source>
</evidence>
<evidence type="ECO:0000256" key="5">
    <source>
        <dbReference type="ARBA" id="ARBA00022734"/>
    </source>
</evidence>
<dbReference type="GO" id="GO:0001868">
    <property type="term" value="P:regulation of complement activation, lectin pathway"/>
    <property type="evidence" value="ECO:0007669"/>
    <property type="project" value="UniProtKB-ARBA"/>
</dbReference>
<keyword evidence="6" id="KW-0106">Calcium</keyword>
<keyword evidence="7" id="KW-1015">Disulfide bond</keyword>
<dbReference type="GO" id="GO:0010185">
    <property type="term" value="P:regulation of cellular defense response"/>
    <property type="evidence" value="ECO:0007669"/>
    <property type="project" value="UniProtKB-ARBA"/>
</dbReference>
<keyword evidence="9" id="KW-1185">Reference proteome</keyword>
<evidence type="ECO:0000256" key="2">
    <source>
        <dbReference type="ARBA" id="ARBA00010147"/>
    </source>
</evidence>
<reference evidence="10 11" key="1">
    <citation type="submission" date="2016-11" db="UniProtKB">
        <authorList>
            <consortium name="WormBaseParasite"/>
        </authorList>
    </citation>
    <scope>IDENTIFICATION</scope>
</reference>
<evidence type="ECO:0000256" key="7">
    <source>
        <dbReference type="ARBA" id="ARBA00023157"/>
    </source>
</evidence>
<dbReference type="AlphaFoldDB" id="A0A1I8GSE3"/>
<organism evidence="9 10">
    <name type="scientific">Macrostomum lignano</name>
    <dbReference type="NCBI Taxonomy" id="282301"/>
    <lineage>
        <taxon>Eukaryota</taxon>
        <taxon>Metazoa</taxon>
        <taxon>Spiralia</taxon>
        <taxon>Lophotrochozoa</taxon>
        <taxon>Platyhelminthes</taxon>
        <taxon>Rhabditophora</taxon>
        <taxon>Macrostomorpha</taxon>
        <taxon>Macrostomida</taxon>
        <taxon>Macrostomidae</taxon>
        <taxon>Macrostomum</taxon>
    </lineage>
</organism>
<evidence type="ECO:0000256" key="3">
    <source>
        <dbReference type="ARBA" id="ARBA00011233"/>
    </source>
</evidence>
<protein>
    <submittedName>
        <fullName evidence="10 11">FTP domain-containing protein</fullName>
    </submittedName>
</protein>
<evidence type="ECO:0000313" key="10">
    <source>
        <dbReference type="WBParaSite" id="maker-uti_cns_0002973-snap-gene-0.20-mRNA-1"/>
    </source>
</evidence>
<comment type="similarity">
    <text evidence="2">Belongs to the fucolectin family.</text>
</comment>
<proteinExistence type="inferred from homology"/>
<dbReference type="WBParaSite" id="maker-uti_cns_0046559-snap-gene-0.15-mRNA-1">
    <property type="protein sequence ID" value="maker-uti_cns_0046559-snap-gene-0.15-mRNA-1"/>
    <property type="gene ID" value="maker-uti_cns_0046559-snap-gene-0.15"/>
</dbReference>
<dbReference type="InterPro" id="IPR008979">
    <property type="entry name" value="Galactose-bd-like_sf"/>
</dbReference>
<dbReference type="SUPFAM" id="SSF49785">
    <property type="entry name" value="Galactose-binding domain-like"/>
    <property type="match status" value="1"/>
</dbReference>
<dbReference type="PANTHER" id="PTHR45713">
    <property type="entry name" value="FTP DOMAIN-CONTAINING PROTEIN"/>
    <property type="match status" value="1"/>
</dbReference>
<dbReference type="Gene3D" id="2.60.120.260">
    <property type="entry name" value="Galactose-binding domain-like"/>
    <property type="match status" value="1"/>
</dbReference>
<sequence length="210" mass="23171">AEVISPGVQFTAARTGSAVAPPEFLARIEDSEIGCGIACSHRSDCFGFYWLLGACRLFDLHAFFNLDAWVSIGTCDVFLREKLPISTCQESSSKVPCSRAIDGVANQYYHNLSCSHTNLNLNEWWEASLTTPSLVSFVTIYNRLDCCGHRLNKFDILVDGSVCNQVRLSAPFSVSNFSCNAYGSKIRILSRSNPAEPVTICEFMAYKIQG</sequence>
<dbReference type="GO" id="GO:0042806">
    <property type="term" value="F:fucose binding"/>
    <property type="evidence" value="ECO:0007669"/>
    <property type="project" value="UniProtKB-ARBA"/>
</dbReference>
<dbReference type="InterPro" id="IPR006585">
    <property type="entry name" value="FTP1"/>
</dbReference>
<evidence type="ECO:0000313" key="11">
    <source>
        <dbReference type="WBParaSite" id="maker-uti_cns_0046559-snap-gene-0.15-mRNA-1"/>
    </source>
</evidence>
<dbReference type="SMART" id="SM00607">
    <property type="entry name" value="FTP"/>
    <property type="match status" value="1"/>
</dbReference>
<dbReference type="WBParaSite" id="maker-uti_cns_0002973-snap-gene-0.20-mRNA-1">
    <property type="protein sequence ID" value="maker-uti_cns_0002973-snap-gene-0.20-mRNA-1"/>
    <property type="gene ID" value="maker-uti_cns_0002973-snap-gene-0.20"/>
</dbReference>
<dbReference type="PANTHER" id="PTHR45713:SF6">
    <property type="entry name" value="F5_8 TYPE C DOMAIN-CONTAINING PROTEIN"/>
    <property type="match status" value="1"/>
</dbReference>
<dbReference type="GO" id="GO:0046872">
    <property type="term" value="F:metal ion binding"/>
    <property type="evidence" value="ECO:0007669"/>
    <property type="project" value="UniProtKB-KW"/>
</dbReference>
<keyword evidence="4" id="KW-0479">Metal-binding</keyword>
<name>A0A1I8GSE3_9PLAT</name>
<evidence type="ECO:0000256" key="4">
    <source>
        <dbReference type="ARBA" id="ARBA00022723"/>
    </source>
</evidence>
<keyword evidence="5" id="KW-0430">Lectin</keyword>
<dbReference type="InterPro" id="IPR051941">
    <property type="entry name" value="BG_Antigen-Binding_Lectin"/>
</dbReference>
<evidence type="ECO:0000256" key="6">
    <source>
        <dbReference type="ARBA" id="ARBA00022837"/>
    </source>
</evidence>
<evidence type="ECO:0000313" key="9">
    <source>
        <dbReference type="Proteomes" id="UP000095280"/>
    </source>
</evidence>
<feature type="domain" description="Fucolectin tachylectin-4 pentraxin-1" evidence="8">
    <location>
        <begin position="74"/>
        <end position="209"/>
    </location>
</feature>
<comment type="function">
    <text evidence="1">Acts as a defensive agent. Recognizes blood group fucosylated oligosaccharides including A, B, H and Lewis B-type antigens. Does not recognize Lewis A antigen and has low affinity for monovalent haptens.</text>
</comment>
<accession>A0A1I8GSE3</accession>
<evidence type="ECO:0000256" key="1">
    <source>
        <dbReference type="ARBA" id="ARBA00002219"/>
    </source>
</evidence>
<dbReference type="Proteomes" id="UP000095280">
    <property type="component" value="Unplaced"/>
</dbReference>
<dbReference type="Pfam" id="PF22633">
    <property type="entry name" value="F5_F8_type_C_2"/>
    <property type="match status" value="1"/>
</dbReference>
<comment type="subunit">
    <text evidence="3">Homotrimer.</text>
</comment>